<protein>
    <recommendedName>
        <fullName evidence="3">DUF4219 domain-containing protein</fullName>
    </recommendedName>
</protein>
<keyword evidence="2" id="KW-1185">Reference proteome</keyword>
<dbReference type="EMBL" id="QJKJ01012477">
    <property type="protein sequence ID" value="RDX68549.1"/>
    <property type="molecule type" value="Genomic_DNA"/>
</dbReference>
<dbReference type="OrthoDB" id="843347at2759"/>
<name>A0A371ERH5_MUCPR</name>
<evidence type="ECO:0008006" key="3">
    <source>
        <dbReference type="Google" id="ProtNLM"/>
    </source>
</evidence>
<organism evidence="1 2">
    <name type="scientific">Mucuna pruriens</name>
    <name type="common">Velvet bean</name>
    <name type="synonym">Dolichos pruriens</name>
    <dbReference type="NCBI Taxonomy" id="157652"/>
    <lineage>
        <taxon>Eukaryota</taxon>
        <taxon>Viridiplantae</taxon>
        <taxon>Streptophyta</taxon>
        <taxon>Embryophyta</taxon>
        <taxon>Tracheophyta</taxon>
        <taxon>Spermatophyta</taxon>
        <taxon>Magnoliopsida</taxon>
        <taxon>eudicotyledons</taxon>
        <taxon>Gunneridae</taxon>
        <taxon>Pentapetalae</taxon>
        <taxon>rosids</taxon>
        <taxon>fabids</taxon>
        <taxon>Fabales</taxon>
        <taxon>Fabaceae</taxon>
        <taxon>Papilionoideae</taxon>
        <taxon>50 kb inversion clade</taxon>
        <taxon>NPAAA clade</taxon>
        <taxon>indigoferoid/millettioid clade</taxon>
        <taxon>Phaseoleae</taxon>
        <taxon>Mucuna</taxon>
    </lineage>
</organism>
<feature type="non-terminal residue" evidence="1">
    <location>
        <position position="1"/>
    </location>
</feature>
<dbReference type="PANTHER" id="PTHR35317">
    <property type="entry name" value="OS04G0629600 PROTEIN"/>
    <property type="match status" value="1"/>
</dbReference>
<sequence length="105" mass="12820">MPYFDSQHYDHWSELMENLLRLEKFRIEDHKVKHYLFRVIDRSVFEQILDRSTPKIEFEVLEITNIETIIEYFARVMVVANKMRSNRENMLDSKVVERILRTLTA</sequence>
<evidence type="ECO:0000313" key="1">
    <source>
        <dbReference type="EMBL" id="RDX68549.1"/>
    </source>
</evidence>
<dbReference type="Proteomes" id="UP000257109">
    <property type="component" value="Unassembled WGS sequence"/>
</dbReference>
<reference evidence="1" key="1">
    <citation type="submission" date="2018-05" db="EMBL/GenBank/DDBJ databases">
        <title>Draft genome of Mucuna pruriens seed.</title>
        <authorList>
            <person name="Nnadi N.E."/>
            <person name="Vos R."/>
            <person name="Hasami M.H."/>
            <person name="Devisetty U.K."/>
            <person name="Aguiy J.C."/>
        </authorList>
    </citation>
    <scope>NUCLEOTIDE SEQUENCE [LARGE SCALE GENOMIC DNA]</scope>
    <source>
        <strain evidence="1">JCA_2017</strain>
    </source>
</reference>
<evidence type="ECO:0000313" key="2">
    <source>
        <dbReference type="Proteomes" id="UP000257109"/>
    </source>
</evidence>
<dbReference type="PANTHER" id="PTHR35317:SF27">
    <property type="entry name" value="RETROVIRUS-RELATED POL POLYPROTEIN FROM TRANSPOSON TNT 1-94"/>
    <property type="match status" value="1"/>
</dbReference>
<comment type="caution">
    <text evidence="1">The sequence shown here is derived from an EMBL/GenBank/DDBJ whole genome shotgun (WGS) entry which is preliminary data.</text>
</comment>
<gene>
    <name evidence="1" type="ORF">CR513_52440</name>
</gene>
<proteinExistence type="predicted"/>
<accession>A0A371ERH5</accession>
<dbReference type="AlphaFoldDB" id="A0A371ERH5"/>